<keyword evidence="2" id="KW-0472">Membrane</keyword>
<evidence type="ECO:0000313" key="4">
    <source>
        <dbReference type="EMBL" id="GAG45647.1"/>
    </source>
</evidence>
<dbReference type="InterPro" id="IPR052016">
    <property type="entry name" value="Bact_Sigma-Reg"/>
</dbReference>
<dbReference type="PANTHER" id="PTHR43156:SF2">
    <property type="entry name" value="STAGE II SPORULATION PROTEIN E"/>
    <property type="match status" value="1"/>
</dbReference>
<dbReference type="GO" id="GO:0016791">
    <property type="term" value="F:phosphatase activity"/>
    <property type="evidence" value="ECO:0007669"/>
    <property type="project" value="TreeGrafter"/>
</dbReference>
<dbReference type="Gene3D" id="3.60.40.10">
    <property type="entry name" value="PPM-type phosphatase domain"/>
    <property type="match status" value="1"/>
</dbReference>
<comment type="caution">
    <text evidence="4">The sequence shown here is derived from an EMBL/GenBank/DDBJ whole genome shotgun (WGS) entry which is preliminary data.</text>
</comment>
<keyword evidence="2" id="KW-0812">Transmembrane</keyword>
<dbReference type="SMART" id="SM00331">
    <property type="entry name" value="PP2C_SIG"/>
    <property type="match status" value="1"/>
</dbReference>
<dbReference type="Pfam" id="PF07228">
    <property type="entry name" value="SpoIIE"/>
    <property type="match status" value="1"/>
</dbReference>
<dbReference type="EMBL" id="BARS01051462">
    <property type="protein sequence ID" value="GAG45647.1"/>
    <property type="molecule type" value="Genomic_DNA"/>
</dbReference>
<feature type="non-terminal residue" evidence="4">
    <location>
        <position position="235"/>
    </location>
</feature>
<feature type="transmembrane region" description="Helical" evidence="2">
    <location>
        <begin position="31"/>
        <end position="52"/>
    </location>
</feature>
<evidence type="ECO:0000259" key="3">
    <source>
        <dbReference type="SMART" id="SM00331"/>
    </source>
</evidence>
<dbReference type="InterPro" id="IPR036457">
    <property type="entry name" value="PPM-type-like_dom_sf"/>
</dbReference>
<keyword evidence="2" id="KW-1133">Transmembrane helix</keyword>
<name>X0YEI1_9ZZZZ</name>
<proteinExistence type="predicted"/>
<dbReference type="AlphaFoldDB" id="X0YEI1"/>
<dbReference type="InterPro" id="IPR001932">
    <property type="entry name" value="PPM-type_phosphatase-like_dom"/>
</dbReference>
<feature type="transmembrane region" description="Helical" evidence="2">
    <location>
        <begin position="7"/>
        <end position="25"/>
    </location>
</feature>
<evidence type="ECO:0000256" key="1">
    <source>
        <dbReference type="ARBA" id="ARBA00022801"/>
    </source>
</evidence>
<gene>
    <name evidence="4" type="ORF">S01H1_76657</name>
</gene>
<sequence length="235" mass="25566">FPTVISAAGVTGMSALFLIAAQYTFKNTGSWYPIVIPLFLQTPLAFFGAVAIEYSKLFKQTLEKLRMEKDLSMARDVQTSMLPATCPEVEGYQIAASSTPAREVGGDFFDFIEIGEDRLGFVVGDVTGKSVSGALVMSASRSIFRVLSEEELSVGEIMVRANRRAKKDIKSGMFVALLYAVLNAEDRTLVLCNAGQTQPIHLAAGTGEAKFLETVGDKFPLGIIEDADYQETRLQ</sequence>
<accession>X0YEI1</accession>
<organism evidence="4">
    <name type="scientific">marine sediment metagenome</name>
    <dbReference type="NCBI Taxonomy" id="412755"/>
    <lineage>
        <taxon>unclassified sequences</taxon>
        <taxon>metagenomes</taxon>
        <taxon>ecological metagenomes</taxon>
    </lineage>
</organism>
<evidence type="ECO:0000256" key="2">
    <source>
        <dbReference type="SAM" id="Phobius"/>
    </source>
</evidence>
<keyword evidence="1" id="KW-0378">Hydrolase</keyword>
<dbReference type="PANTHER" id="PTHR43156">
    <property type="entry name" value="STAGE II SPORULATION PROTEIN E-RELATED"/>
    <property type="match status" value="1"/>
</dbReference>
<protein>
    <recommendedName>
        <fullName evidence="3">PPM-type phosphatase domain-containing protein</fullName>
    </recommendedName>
</protein>
<feature type="domain" description="PPM-type phosphatase" evidence="3">
    <location>
        <begin position="89"/>
        <end position="235"/>
    </location>
</feature>
<feature type="non-terminal residue" evidence="4">
    <location>
        <position position="1"/>
    </location>
</feature>
<reference evidence="4" key="1">
    <citation type="journal article" date="2014" name="Front. Microbiol.">
        <title>High frequency of phylogenetically diverse reductive dehalogenase-homologous genes in deep subseafloor sedimentary metagenomes.</title>
        <authorList>
            <person name="Kawai M."/>
            <person name="Futagami T."/>
            <person name="Toyoda A."/>
            <person name="Takaki Y."/>
            <person name="Nishi S."/>
            <person name="Hori S."/>
            <person name="Arai W."/>
            <person name="Tsubouchi T."/>
            <person name="Morono Y."/>
            <person name="Uchiyama I."/>
            <person name="Ito T."/>
            <person name="Fujiyama A."/>
            <person name="Inagaki F."/>
            <person name="Takami H."/>
        </authorList>
    </citation>
    <scope>NUCLEOTIDE SEQUENCE</scope>
    <source>
        <strain evidence="4">Expedition CK06-06</strain>
    </source>
</reference>